<sequence>MHTYRHMCVYAEREREEKEEKKRQKEEKKSKEIQPMDAASVAKPVNPSPSNDIMLNVTVEGKRSKCYQYGQNNHLKAFCPQLKQKEGTTPLIQAPPTPKQLKQPQQQQEKKTQEKKARRAPAETPPTTTTATRETVTPTTIEALTTTASTTAHPKSPTTQLLPEELKT</sequence>
<feature type="region of interest" description="Disordered" evidence="1">
    <location>
        <begin position="1"/>
        <end position="53"/>
    </location>
</feature>
<feature type="compositionally biased region" description="Low complexity" evidence="1">
    <location>
        <begin position="125"/>
        <end position="159"/>
    </location>
</feature>
<reference evidence="2" key="1">
    <citation type="submission" date="2015-07" db="EMBL/GenBank/DDBJ databases">
        <title>MeaNS - Measles Nucleotide Surveillance Program.</title>
        <authorList>
            <person name="Tran T."/>
            <person name="Druce J."/>
        </authorList>
    </citation>
    <scope>NUCLEOTIDE SEQUENCE</scope>
    <source>
        <strain evidence="2">UCB-OBI-ISO-001</strain>
        <tissue evidence="2">Gonad</tissue>
    </source>
</reference>
<evidence type="ECO:0000313" key="2">
    <source>
        <dbReference type="EMBL" id="KOF67945.1"/>
    </source>
</evidence>
<dbReference type="AlphaFoldDB" id="A0A0L8FU34"/>
<feature type="compositionally biased region" description="Basic and acidic residues" evidence="1">
    <location>
        <begin position="11"/>
        <end position="34"/>
    </location>
</feature>
<dbReference type="EMBL" id="KQ426678">
    <property type="protein sequence ID" value="KOF67945.1"/>
    <property type="molecule type" value="Genomic_DNA"/>
</dbReference>
<evidence type="ECO:0000256" key="1">
    <source>
        <dbReference type="SAM" id="MobiDB-lite"/>
    </source>
</evidence>
<gene>
    <name evidence="2" type="ORF">OCBIM_22008545mg</name>
</gene>
<name>A0A0L8FU34_OCTBM</name>
<protein>
    <submittedName>
        <fullName evidence="2">Uncharacterized protein</fullName>
    </submittedName>
</protein>
<feature type="region of interest" description="Disordered" evidence="1">
    <location>
        <begin position="87"/>
        <end position="168"/>
    </location>
</feature>
<proteinExistence type="predicted"/>
<accession>A0A0L8FU34</accession>
<organism evidence="2">
    <name type="scientific">Octopus bimaculoides</name>
    <name type="common">California two-spotted octopus</name>
    <dbReference type="NCBI Taxonomy" id="37653"/>
    <lineage>
        <taxon>Eukaryota</taxon>
        <taxon>Metazoa</taxon>
        <taxon>Spiralia</taxon>
        <taxon>Lophotrochozoa</taxon>
        <taxon>Mollusca</taxon>
        <taxon>Cephalopoda</taxon>
        <taxon>Coleoidea</taxon>
        <taxon>Octopodiformes</taxon>
        <taxon>Octopoda</taxon>
        <taxon>Incirrata</taxon>
        <taxon>Octopodidae</taxon>
        <taxon>Octopus</taxon>
    </lineage>
</organism>